<dbReference type="GO" id="GO:0003937">
    <property type="term" value="F:IMP cyclohydrolase activity"/>
    <property type="evidence" value="ECO:0007669"/>
    <property type="project" value="UniProtKB-UniRule"/>
</dbReference>
<dbReference type="NCBIfam" id="TIGR00355">
    <property type="entry name" value="purH"/>
    <property type="match status" value="1"/>
</dbReference>
<dbReference type="HAMAP" id="MF_00139">
    <property type="entry name" value="PurH"/>
    <property type="match status" value="1"/>
</dbReference>
<evidence type="ECO:0000313" key="13">
    <source>
        <dbReference type="Proteomes" id="UP000648239"/>
    </source>
</evidence>
<comment type="catalytic activity">
    <reaction evidence="9 10">
        <text>IMP + H2O = 5-formamido-1-(5-phospho-D-ribosyl)imidazole-4-carboxamide</text>
        <dbReference type="Rhea" id="RHEA:18445"/>
        <dbReference type="ChEBI" id="CHEBI:15377"/>
        <dbReference type="ChEBI" id="CHEBI:58053"/>
        <dbReference type="ChEBI" id="CHEBI:58467"/>
        <dbReference type="EC" id="3.5.4.10"/>
    </reaction>
</comment>
<dbReference type="GO" id="GO:0005829">
    <property type="term" value="C:cytosol"/>
    <property type="evidence" value="ECO:0007669"/>
    <property type="project" value="TreeGrafter"/>
</dbReference>
<dbReference type="Gene3D" id="3.40.140.20">
    <property type="match status" value="2"/>
</dbReference>
<dbReference type="GO" id="GO:0006189">
    <property type="term" value="P:'de novo' IMP biosynthetic process"/>
    <property type="evidence" value="ECO:0007669"/>
    <property type="project" value="UniProtKB-UniRule"/>
</dbReference>
<comment type="catalytic activity">
    <reaction evidence="8 10">
        <text>(6R)-10-formyltetrahydrofolate + 5-amino-1-(5-phospho-beta-D-ribosyl)imidazole-4-carboxamide = 5-formamido-1-(5-phospho-D-ribosyl)imidazole-4-carboxamide + (6S)-5,6,7,8-tetrahydrofolate</text>
        <dbReference type="Rhea" id="RHEA:22192"/>
        <dbReference type="ChEBI" id="CHEBI:57453"/>
        <dbReference type="ChEBI" id="CHEBI:58467"/>
        <dbReference type="ChEBI" id="CHEBI:58475"/>
        <dbReference type="ChEBI" id="CHEBI:195366"/>
        <dbReference type="EC" id="2.1.2.3"/>
    </reaction>
</comment>
<dbReference type="PIRSF" id="PIRSF000414">
    <property type="entry name" value="AICARFT_IMPCHas"/>
    <property type="match status" value="1"/>
</dbReference>
<dbReference type="InterPro" id="IPR036914">
    <property type="entry name" value="MGS-like_dom_sf"/>
</dbReference>
<protein>
    <recommendedName>
        <fullName evidence="10">Bifunctional purine biosynthesis protein PurH</fullName>
    </recommendedName>
    <domain>
        <recommendedName>
            <fullName evidence="10">Phosphoribosylaminoimidazolecarboxamide formyltransferase</fullName>
            <ecNumber evidence="10">2.1.2.3</ecNumber>
        </recommendedName>
        <alternativeName>
            <fullName evidence="10">AICAR transformylase</fullName>
        </alternativeName>
    </domain>
    <domain>
        <recommendedName>
            <fullName evidence="10">IMP cyclohydrolase</fullName>
            <ecNumber evidence="10">3.5.4.10</ecNumber>
        </recommendedName>
        <alternativeName>
            <fullName evidence="10">ATIC</fullName>
        </alternativeName>
        <alternativeName>
            <fullName evidence="10">IMP synthase</fullName>
        </alternativeName>
        <alternativeName>
            <fullName evidence="10">Inosinicase</fullName>
        </alternativeName>
    </domain>
</protein>
<dbReference type="InterPro" id="IPR011607">
    <property type="entry name" value="MGS-like_dom"/>
</dbReference>
<accession>A0A8J6Y6C9</accession>
<evidence type="ECO:0000256" key="4">
    <source>
        <dbReference type="ARBA" id="ARBA00022679"/>
    </source>
</evidence>
<dbReference type="Gene3D" id="3.40.50.1380">
    <property type="entry name" value="Methylglyoxal synthase-like domain"/>
    <property type="match status" value="1"/>
</dbReference>
<dbReference type="FunFam" id="3.40.140.20:FF:000001">
    <property type="entry name" value="Bifunctional purine biosynthesis protein PurH"/>
    <property type="match status" value="1"/>
</dbReference>
<keyword evidence="4 10" id="KW-0808">Transferase</keyword>
<evidence type="ECO:0000256" key="8">
    <source>
        <dbReference type="ARBA" id="ARBA00050488"/>
    </source>
</evidence>
<keyword evidence="7 10" id="KW-0511">Multifunctional enzyme</keyword>
<dbReference type="SUPFAM" id="SSF52335">
    <property type="entry name" value="Methylglyoxal synthase-like"/>
    <property type="match status" value="1"/>
</dbReference>
<dbReference type="InterPro" id="IPR002695">
    <property type="entry name" value="PurH-like"/>
</dbReference>
<gene>
    <name evidence="10 12" type="primary">purH</name>
    <name evidence="12" type="ORF">IFK94_13175</name>
</gene>
<dbReference type="Proteomes" id="UP000648239">
    <property type="component" value="Unassembled WGS sequence"/>
</dbReference>
<dbReference type="SMART" id="SM00851">
    <property type="entry name" value="MGS"/>
    <property type="match status" value="1"/>
</dbReference>
<dbReference type="SUPFAM" id="SSF53927">
    <property type="entry name" value="Cytidine deaminase-like"/>
    <property type="match status" value="1"/>
</dbReference>
<evidence type="ECO:0000256" key="6">
    <source>
        <dbReference type="ARBA" id="ARBA00022801"/>
    </source>
</evidence>
<keyword evidence="6 10" id="KW-0378">Hydrolase</keyword>
<evidence type="ECO:0000256" key="10">
    <source>
        <dbReference type="HAMAP-Rule" id="MF_00139"/>
    </source>
</evidence>
<evidence type="ECO:0000256" key="5">
    <source>
        <dbReference type="ARBA" id="ARBA00022755"/>
    </source>
</evidence>
<evidence type="ECO:0000259" key="11">
    <source>
        <dbReference type="PROSITE" id="PS51855"/>
    </source>
</evidence>
<evidence type="ECO:0000256" key="1">
    <source>
        <dbReference type="ARBA" id="ARBA00004844"/>
    </source>
</evidence>
<comment type="domain">
    <text evidence="10">The IMP cyclohydrolase activity resides in the N-terminal region.</text>
</comment>
<dbReference type="PANTHER" id="PTHR11692">
    <property type="entry name" value="BIFUNCTIONAL PURINE BIOSYNTHESIS PROTEIN PURH"/>
    <property type="match status" value="1"/>
</dbReference>
<evidence type="ECO:0000256" key="3">
    <source>
        <dbReference type="ARBA" id="ARBA00007667"/>
    </source>
</evidence>
<dbReference type="NCBIfam" id="NF002049">
    <property type="entry name" value="PRK00881.1"/>
    <property type="match status" value="1"/>
</dbReference>
<dbReference type="PROSITE" id="PS51855">
    <property type="entry name" value="MGS"/>
    <property type="match status" value="1"/>
</dbReference>
<dbReference type="InterPro" id="IPR024051">
    <property type="entry name" value="AICAR_Tfase_dup_dom_sf"/>
</dbReference>
<evidence type="ECO:0000256" key="9">
    <source>
        <dbReference type="ARBA" id="ARBA00050687"/>
    </source>
</evidence>
<dbReference type="SMART" id="SM00798">
    <property type="entry name" value="AICARFT_IMPCHas"/>
    <property type="match status" value="1"/>
</dbReference>
<sequence length="519" mass="55593">MEQRVRRALISVYRKEGIVDFCRELASLGVEILSSGGTARLLGENGIEVTRVSDYTGFPEMLGGRVKTLHPKIHGGILAIRDNPEHMAHLDEHGILAIDLVVVNLYPFGDTIAKPDTTLSSAVEMIDIGGPSMVRGAAKNYRDVGVLVSPDDYDGVLDELKEKGGLSETTRLRLSAAAFDHTARYDTAIAGYLAEQCRGDAGEGYPPSYGLAYTKVQDMRYGENPHQTAAFYRDPGSDLPTVANADQLQGKELSFNNILDLDSALAIAASFDSTACAVIKHGNPCGAALGADVATAFRDALACDPVSAFGGVIAFNRPVDEAAATAIKGAFYEAVIAPAFSEEARKALKKKKNLRLLATGDLSDYSRDGHDLRRVAGGLLVQDWDTQGENVRECKVASSRQPTEEEWLGLSFGWVVGQFVKSNAIVYCRPGRTVGIGAGQMSRVDSARFGALKAQSSLEGAVMASDAFFPFRDGIDAAHDAGITAVIQPGGSIRDEEVVQAANEHGMAMVLTGRRHFRH</sequence>
<dbReference type="PANTHER" id="PTHR11692:SF0">
    <property type="entry name" value="BIFUNCTIONAL PURINE BIOSYNTHESIS PROTEIN ATIC"/>
    <property type="match status" value="1"/>
</dbReference>
<comment type="pathway">
    <text evidence="2 10">Purine metabolism; IMP biosynthesis via de novo pathway; 5-formamido-1-(5-phospho-D-ribosyl)imidazole-4-carboxamide from 5-amino-1-(5-phospho-D-ribosyl)imidazole-4-carboxamide (10-formyl THF route): step 1/1.</text>
</comment>
<name>A0A8J6Y6C9_9BACT</name>
<dbReference type="FunFam" id="3.40.140.20:FF:000002">
    <property type="entry name" value="Bifunctional purine biosynthesis protein PurH"/>
    <property type="match status" value="1"/>
</dbReference>
<comment type="caution">
    <text evidence="12">The sequence shown here is derived from an EMBL/GenBank/DDBJ whole genome shotgun (WGS) entry which is preliminary data.</text>
</comment>
<dbReference type="GO" id="GO:0004643">
    <property type="term" value="F:phosphoribosylaminoimidazolecarboxamide formyltransferase activity"/>
    <property type="evidence" value="ECO:0007669"/>
    <property type="project" value="UniProtKB-UniRule"/>
</dbReference>
<reference evidence="12 13" key="1">
    <citation type="submission" date="2020-08" db="EMBL/GenBank/DDBJ databases">
        <title>Acidobacteriota in marine sediments use diverse sulfur dissimilation pathways.</title>
        <authorList>
            <person name="Wasmund K."/>
        </authorList>
    </citation>
    <scope>NUCLEOTIDE SEQUENCE [LARGE SCALE GENOMIC DNA]</scope>
    <source>
        <strain evidence="12">MAG AM4</strain>
    </source>
</reference>
<dbReference type="FunFam" id="3.40.50.1380:FF:000001">
    <property type="entry name" value="Bifunctional purine biosynthesis protein PurH"/>
    <property type="match status" value="1"/>
</dbReference>
<evidence type="ECO:0000256" key="2">
    <source>
        <dbReference type="ARBA" id="ARBA00004954"/>
    </source>
</evidence>
<dbReference type="CDD" id="cd01421">
    <property type="entry name" value="IMPCH"/>
    <property type="match status" value="1"/>
</dbReference>
<dbReference type="AlphaFoldDB" id="A0A8J6Y6C9"/>
<feature type="domain" description="MGS-like" evidence="11">
    <location>
        <begin position="1"/>
        <end position="148"/>
    </location>
</feature>
<dbReference type="Pfam" id="PF01808">
    <property type="entry name" value="AICARFT_IMPCHas"/>
    <property type="match status" value="1"/>
</dbReference>
<evidence type="ECO:0000256" key="7">
    <source>
        <dbReference type="ARBA" id="ARBA00023268"/>
    </source>
</evidence>
<evidence type="ECO:0000313" key="12">
    <source>
        <dbReference type="EMBL" id="MBD3869069.1"/>
    </source>
</evidence>
<organism evidence="12 13">
    <name type="scientific">Candidatus Polarisedimenticola svalbardensis</name>
    <dbReference type="NCBI Taxonomy" id="2886004"/>
    <lineage>
        <taxon>Bacteria</taxon>
        <taxon>Pseudomonadati</taxon>
        <taxon>Acidobacteriota</taxon>
        <taxon>Candidatus Polarisedimenticolia</taxon>
        <taxon>Candidatus Polarisedimenticolales</taxon>
        <taxon>Candidatus Polarisedimenticolaceae</taxon>
        <taxon>Candidatus Polarisedimenticola</taxon>
    </lineage>
</organism>
<dbReference type="UniPathway" id="UPA00074">
    <property type="reaction ID" value="UER00133"/>
</dbReference>
<comment type="pathway">
    <text evidence="1 10">Purine metabolism; IMP biosynthesis via de novo pathway; IMP from 5-formamido-1-(5-phospho-D-ribosyl)imidazole-4-carboxamide: step 1/1.</text>
</comment>
<dbReference type="InterPro" id="IPR016193">
    <property type="entry name" value="Cytidine_deaminase-like"/>
</dbReference>
<comment type="similarity">
    <text evidence="3 10">Belongs to the PurH family.</text>
</comment>
<dbReference type="EC" id="3.5.4.10" evidence="10"/>
<proteinExistence type="inferred from homology"/>
<keyword evidence="5 10" id="KW-0658">Purine biosynthesis</keyword>
<dbReference type="EC" id="2.1.2.3" evidence="10"/>
<dbReference type="Pfam" id="PF02142">
    <property type="entry name" value="MGS"/>
    <property type="match status" value="1"/>
</dbReference>
<dbReference type="EMBL" id="JACXWD010000057">
    <property type="protein sequence ID" value="MBD3869069.1"/>
    <property type="molecule type" value="Genomic_DNA"/>
</dbReference>